<keyword evidence="3" id="KW-1185">Reference proteome</keyword>
<dbReference type="AlphaFoldDB" id="A0A7J7DIP3"/>
<organism evidence="2 3">
    <name type="scientific">Tripterygium wilfordii</name>
    <name type="common">Thunder God vine</name>
    <dbReference type="NCBI Taxonomy" id="458696"/>
    <lineage>
        <taxon>Eukaryota</taxon>
        <taxon>Viridiplantae</taxon>
        <taxon>Streptophyta</taxon>
        <taxon>Embryophyta</taxon>
        <taxon>Tracheophyta</taxon>
        <taxon>Spermatophyta</taxon>
        <taxon>Magnoliopsida</taxon>
        <taxon>eudicotyledons</taxon>
        <taxon>Gunneridae</taxon>
        <taxon>Pentapetalae</taxon>
        <taxon>rosids</taxon>
        <taxon>fabids</taxon>
        <taxon>Celastrales</taxon>
        <taxon>Celastraceae</taxon>
        <taxon>Tripterygium</taxon>
    </lineage>
</organism>
<comment type="caution">
    <text evidence="2">The sequence shown here is derived from an EMBL/GenBank/DDBJ whole genome shotgun (WGS) entry which is preliminary data.</text>
</comment>
<protein>
    <submittedName>
        <fullName evidence="2">Uncharacterized protein</fullName>
    </submittedName>
</protein>
<sequence>MCSMTCFVSQTSNDMSCVSEMSSSLRGVFKKKSSSIKHVRFVGIDIEPSNVQDKSTQRMNNAQAQGRKRRPSHGLAWQPQLNTISEKNNE</sequence>
<proteinExistence type="predicted"/>
<feature type="region of interest" description="Disordered" evidence="1">
    <location>
        <begin position="48"/>
        <end position="90"/>
    </location>
</feature>
<evidence type="ECO:0000256" key="1">
    <source>
        <dbReference type="SAM" id="MobiDB-lite"/>
    </source>
</evidence>
<dbReference type="EMBL" id="JAAARO010000006">
    <property type="protein sequence ID" value="KAF5746183.1"/>
    <property type="molecule type" value="Genomic_DNA"/>
</dbReference>
<gene>
    <name evidence="2" type="ORF">HS088_TW06G00350</name>
</gene>
<dbReference type="Proteomes" id="UP000593562">
    <property type="component" value="Unassembled WGS sequence"/>
</dbReference>
<accession>A0A7J7DIP3</accession>
<name>A0A7J7DIP3_TRIWF</name>
<feature type="compositionally biased region" description="Polar residues" evidence="1">
    <location>
        <begin position="79"/>
        <end position="90"/>
    </location>
</feature>
<evidence type="ECO:0000313" key="3">
    <source>
        <dbReference type="Proteomes" id="UP000593562"/>
    </source>
</evidence>
<dbReference type="InParanoid" id="A0A7J7DIP3"/>
<reference evidence="2 3" key="1">
    <citation type="journal article" date="2020" name="Nat. Commun.">
        <title>Genome of Tripterygium wilfordii and identification of cytochrome P450 involved in triptolide biosynthesis.</title>
        <authorList>
            <person name="Tu L."/>
            <person name="Su P."/>
            <person name="Zhang Z."/>
            <person name="Gao L."/>
            <person name="Wang J."/>
            <person name="Hu T."/>
            <person name="Zhou J."/>
            <person name="Zhang Y."/>
            <person name="Zhao Y."/>
            <person name="Liu Y."/>
            <person name="Song Y."/>
            <person name="Tong Y."/>
            <person name="Lu Y."/>
            <person name="Yang J."/>
            <person name="Xu C."/>
            <person name="Jia M."/>
            <person name="Peters R.J."/>
            <person name="Huang L."/>
            <person name="Gao W."/>
        </authorList>
    </citation>
    <scope>NUCLEOTIDE SEQUENCE [LARGE SCALE GENOMIC DNA]</scope>
    <source>
        <strain evidence="3">cv. XIE 37</strain>
        <tissue evidence="2">Leaf</tissue>
    </source>
</reference>
<feature type="compositionally biased region" description="Polar residues" evidence="1">
    <location>
        <begin position="49"/>
        <end position="64"/>
    </location>
</feature>
<evidence type="ECO:0000313" key="2">
    <source>
        <dbReference type="EMBL" id="KAF5746183.1"/>
    </source>
</evidence>